<name>A0A1B9QY17_9VIBR</name>
<proteinExistence type="predicted"/>
<dbReference type="InterPro" id="IPR005135">
    <property type="entry name" value="Endo/exonuclease/phosphatase"/>
</dbReference>
<dbReference type="EMBL" id="MAJZ01000551">
    <property type="protein sequence ID" value="OCH75240.1"/>
    <property type="molecule type" value="Genomic_DNA"/>
</dbReference>
<gene>
    <name evidence="3" type="ORF">A6E14_11250</name>
</gene>
<keyword evidence="1" id="KW-1133">Transmembrane helix</keyword>
<evidence type="ECO:0000256" key="1">
    <source>
        <dbReference type="SAM" id="Phobius"/>
    </source>
</evidence>
<accession>A0A1B9QY17</accession>
<evidence type="ECO:0000259" key="2">
    <source>
        <dbReference type="Pfam" id="PF03372"/>
    </source>
</evidence>
<dbReference type="SUPFAM" id="SSF56219">
    <property type="entry name" value="DNase I-like"/>
    <property type="match status" value="1"/>
</dbReference>
<feature type="domain" description="Endonuclease/exonuclease/phosphatase" evidence="2">
    <location>
        <begin position="99"/>
        <end position="320"/>
    </location>
</feature>
<dbReference type="GO" id="GO:0003824">
    <property type="term" value="F:catalytic activity"/>
    <property type="evidence" value="ECO:0007669"/>
    <property type="project" value="InterPro"/>
</dbReference>
<reference evidence="4" key="1">
    <citation type="submission" date="2016-06" db="EMBL/GenBank/DDBJ databases">
        <authorList>
            <person name="Hehemann J.-H."/>
            <person name="Arevalo P."/>
            <person name="Datta M.S."/>
            <person name="Polz M.F."/>
        </authorList>
    </citation>
    <scope>NUCLEOTIDE SEQUENCE [LARGE SCALE GENOMIC DNA]</scope>
    <source>
        <strain evidence="4">9CSC122</strain>
    </source>
</reference>
<feature type="transmembrane region" description="Helical" evidence="1">
    <location>
        <begin position="39"/>
        <end position="59"/>
    </location>
</feature>
<keyword evidence="1" id="KW-0472">Membrane</keyword>
<feature type="transmembrane region" description="Helical" evidence="1">
    <location>
        <begin position="7"/>
        <end position="27"/>
    </location>
</feature>
<dbReference type="Gene3D" id="3.60.10.10">
    <property type="entry name" value="Endonuclease/exonuclease/phosphatase"/>
    <property type="match status" value="1"/>
</dbReference>
<protein>
    <recommendedName>
        <fullName evidence="2">Endonuclease/exonuclease/phosphatase domain-containing protein</fullName>
    </recommendedName>
</protein>
<evidence type="ECO:0000313" key="4">
    <source>
        <dbReference type="Proteomes" id="UP000093173"/>
    </source>
</evidence>
<feature type="transmembrane region" description="Helical" evidence="1">
    <location>
        <begin position="64"/>
        <end position="80"/>
    </location>
</feature>
<dbReference type="AlphaFoldDB" id="A0A1B9QY17"/>
<sequence length="331" mass="37957">MEPNLKWIVWLLVVFPVFLLAAIWTSLIPIKMNWWLENLLAYPFLFLVYYLLLTVYAIVCRQKILILVAIILCAGFYSLTPKHVNQGEVCRTDNPIELLQFNLYYSNPDVNAFMNYLIQHPADLVVLQEVSPEQGERFYTLDDIYPYRYGGQPAVGYPSSQLILSQHPLKAVTVFHTPDAQNIIHGEWQLTPTQSIQIVTAHPTSPRSKELWYRRNALIRTIETVVEQYPSPDTLVIGDFNLSSKAPLFDEILPGFTTLPVASWPNLMASWPNWTDSISANQWFSTPAFSMIAIDHTWLKSDQWALCSRQSIAEIKGSDHLPIRTKLGVKY</sequence>
<dbReference type="InterPro" id="IPR036691">
    <property type="entry name" value="Endo/exonu/phosph_ase_sf"/>
</dbReference>
<dbReference type="Pfam" id="PF03372">
    <property type="entry name" value="Exo_endo_phos"/>
    <property type="match status" value="1"/>
</dbReference>
<dbReference type="RefSeq" id="WP_065576920.1">
    <property type="nucleotide sequence ID" value="NZ_JBNGCH010000551.1"/>
</dbReference>
<keyword evidence="1" id="KW-0812">Transmembrane</keyword>
<comment type="caution">
    <text evidence="3">The sequence shown here is derived from an EMBL/GenBank/DDBJ whole genome shotgun (WGS) entry which is preliminary data.</text>
</comment>
<evidence type="ECO:0000313" key="3">
    <source>
        <dbReference type="EMBL" id="OCH75240.1"/>
    </source>
</evidence>
<organism evidence="3 4">
    <name type="scientific">Vibrio genomosp. F10</name>
    <dbReference type="NCBI Taxonomy" id="723171"/>
    <lineage>
        <taxon>Bacteria</taxon>
        <taxon>Pseudomonadati</taxon>
        <taxon>Pseudomonadota</taxon>
        <taxon>Gammaproteobacteria</taxon>
        <taxon>Vibrionales</taxon>
        <taxon>Vibrionaceae</taxon>
        <taxon>Vibrio</taxon>
    </lineage>
</organism>
<dbReference type="Proteomes" id="UP000093173">
    <property type="component" value="Unassembled WGS sequence"/>
</dbReference>
<keyword evidence="4" id="KW-1185">Reference proteome</keyword>